<dbReference type="OMA" id="RIYKCAG"/>
<evidence type="ECO:0000259" key="1">
    <source>
        <dbReference type="Pfam" id="PF22936"/>
    </source>
</evidence>
<reference evidence="2" key="2">
    <citation type="submission" date="2021-01" db="UniProtKB">
        <authorList>
            <consortium name="EnsemblPlants"/>
        </authorList>
    </citation>
    <scope>IDENTIFICATION</scope>
</reference>
<dbReference type="EnsemblPlants" id="QL09p025744:mrna">
    <property type="protein sequence ID" value="QL09p025744:mrna"/>
    <property type="gene ID" value="QL09p025744"/>
</dbReference>
<evidence type="ECO:0000313" key="3">
    <source>
        <dbReference type="Proteomes" id="UP000594261"/>
    </source>
</evidence>
<dbReference type="PANTHER" id="PTHR47592:SF27">
    <property type="entry name" value="OS08G0421700 PROTEIN"/>
    <property type="match status" value="1"/>
</dbReference>
<dbReference type="AlphaFoldDB" id="A0A7N2MHL6"/>
<evidence type="ECO:0000313" key="2">
    <source>
        <dbReference type="EnsemblPlants" id="QL09p025744:mrna"/>
    </source>
</evidence>
<name>A0A7N2MHL6_QUELO</name>
<dbReference type="Gramene" id="QL09p025744:mrna">
    <property type="protein sequence ID" value="QL09p025744:mrna"/>
    <property type="gene ID" value="QL09p025744"/>
</dbReference>
<organism evidence="2 3">
    <name type="scientific">Quercus lobata</name>
    <name type="common">Valley oak</name>
    <dbReference type="NCBI Taxonomy" id="97700"/>
    <lineage>
        <taxon>Eukaryota</taxon>
        <taxon>Viridiplantae</taxon>
        <taxon>Streptophyta</taxon>
        <taxon>Embryophyta</taxon>
        <taxon>Tracheophyta</taxon>
        <taxon>Spermatophyta</taxon>
        <taxon>Magnoliopsida</taxon>
        <taxon>eudicotyledons</taxon>
        <taxon>Gunneridae</taxon>
        <taxon>Pentapetalae</taxon>
        <taxon>rosids</taxon>
        <taxon>fabids</taxon>
        <taxon>Fagales</taxon>
        <taxon>Fagaceae</taxon>
        <taxon>Quercus</taxon>
    </lineage>
</organism>
<protein>
    <recommendedName>
        <fullName evidence="1">Retrovirus-related Pol polyprotein from transposon TNT 1-94-like beta-barrel domain-containing protein</fullName>
    </recommendedName>
</protein>
<dbReference type="Pfam" id="PF22936">
    <property type="entry name" value="Pol_BBD"/>
    <property type="match status" value="1"/>
</dbReference>
<reference evidence="2 3" key="1">
    <citation type="journal article" date="2016" name="G3 (Bethesda)">
        <title>First Draft Assembly and Annotation of the Genome of a California Endemic Oak Quercus lobata Nee (Fagaceae).</title>
        <authorList>
            <person name="Sork V.L."/>
            <person name="Fitz-Gibbon S.T."/>
            <person name="Puiu D."/>
            <person name="Crepeau M."/>
            <person name="Gugger P.F."/>
            <person name="Sherman R."/>
            <person name="Stevens K."/>
            <person name="Langley C.H."/>
            <person name="Pellegrini M."/>
            <person name="Salzberg S.L."/>
        </authorList>
    </citation>
    <scope>NUCLEOTIDE SEQUENCE [LARGE SCALE GENOMIC DNA]</scope>
    <source>
        <strain evidence="2 3">cv. SW786</strain>
    </source>
</reference>
<dbReference type="InParanoid" id="A0A7N2MHL6"/>
<dbReference type="Proteomes" id="UP000594261">
    <property type="component" value="Chromosome 9"/>
</dbReference>
<dbReference type="InterPro" id="IPR054722">
    <property type="entry name" value="PolX-like_BBD"/>
</dbReference>
<keyword evidence="3" id="KW-1185">Reference proteome</keyword>
<feature type="domain" description="Retrovirus-related Pol polyprotein from transposon TNT 1-94-like beta-barrel" evidence="1">
    <location>
        <begin position="1"/>
        <end position="65"/>
    </location>
</feature>
<dbReference type="EMBL" id="LRBV02000009">
    <property type="status" value="NOT_ANNOTATED_CDS"/>
    <property type="molecule type" value="Genomic_DNA"/>
</dbReference>
<proteinExistence type="predicted"/>
<accession>A0A7N2MHL6</accession>
<sequence>MFLDYEKVIDGESVYLGDARTASVAGKGKALLKLTSGKSLALHSVLHVPNMRRNVVSRSFLNKAGLKLVFEEDKLVLTRNGTMRIYKCAGRFYDAN</sequence>
<dbReference type="PANTHER" id="PTHR47592">
    <property type="entry name" value="PBF68 PROTEIN"/>
    <property type="match status" value="1"/>
</dbReference>